<evidence type="ECO:0000313" key="1">
    <source>
        <dbReference type="EMBL" id="GGK91616.1"/>
    </source>
</evidence>
<name>A0ABQ2FHQ1_9DEIO</name>
<sequence length="300" mass="34786">MTKEVRTAPKTIYFYNVSAIHKFRKAGNEWEARKTKIDSALEKVRELDLGDDETTTAIFEFRGAKMAMRIDRVGNNYYEGQIATIRDASFPQGLKDGELVELDFKGTNLFEPSHFVYFTDSKILVMEYNHYAPHHAGFAVYIEKLSKKYGLEPNNVTITYDIGRDTLPRFIKDGHPVNGLRLRIGVHAYTPRTETQLSRMIFDTMRNARESQVSEFDLVLNFEQATGSNQKQNIVDLFRNEGIDFHNFIVEMEGIANFDFLKDKIKARIDAKMTDLNRVDSEEMYKELRAQYTARYVPSR</sequence>
<comment type="caution">
    <text evidence="1">The sequence shown here is derived from an EMBL/GenBank/DDBJ whole genome shotgun (WGS) entry which is preliminary data.</text>
</comment>
<accession>A0ABQ2FHQ1</accession>
<keyword evidence="2" id="KW-1185">Reference proteome</keyword>
<organism evidence="1 2">
    <name type="scientific">Deinococcus radiotolerans</name>
    <dbReference type="NCBI Taxonomy" id="1309407"/>
    <lineage>
        <taxon>Bacteria</taxon>
        <taxon>Thermotogati</taxon>
        <taxon>Deinococcota</taxon>
        <taxon>Deinococci</taxon>
        <taxon>Deinococcales</taxon>
        <taxon>Deinococcaceae</taxon>
        <taxon>Deinococcus</taxon>
    </lineage>
</organism>
<gene>
    <name evidence="1" type="ORF">GCM10010844_07680</name>
</gene>
<proteinExistence type="predicted"/>
<evidence type="ECO:0000313" key="2">
    <source>
        <dbReference type="Proteomes" id="UP000604341"/>
    </source>
</evidence>
<dbReference type="RefSeq" id="WP_189067608.1">
    <property type="nucleotide sequence ID" value="NZ_BMPE01000001.1"/>
</dbReference>
<reference evidence="2" key="1">
    <citation type="journal article" date="2019" name="Int. J. Syst. Evol. Microbiol.">
        <title>The Global Catalogue of Microorganisms (GCM) 10K type strain sequencing project: providing services to taxonomists for standard genome sequencing and annotation.</title>
        <authorList>
            <consortium name="The Broad Institute Genomics Platform"/>
            <consortium name="The Broad Institute Genome Sequencing Center for Infectious Disease"/>
            <person name="Wu L."/>
            <person name="Ma J."/>
        </authorList>
    </citation>
    <scope>NUCLEOTIDE SEQUENCE [LARGE SCALE GENOMIC DNA]</scope>
    <source>
        <strain evidence="2">JCM 19173</strain>
    </source>
</reference>
<dbReference type="Proteomes" id="UP000604341">
    <property type="component" value="Unassembled WGS sequence"/>
</dbReference>
<dbReference type="EMBL" id="BMPE01000001">
    <property type="protein sequence ID" value="GGK91616.1"/>
    <property type="molecule type" value="Genomic_DNA"/>
</dbReference>
<protein>
    <submittedName>
        <fullName evidence="1">Uncharacterized protein</fullName>
    </submittedName>
</protein>